<evidence type="ECO:0000256" key="4">
    <source>
        <dbReference type="SAM" id="MobiDB-lite"/>
    </source>
</evidence>
<evidence type="ECO:0000313" key="6">
    <source>
        <dbReference type="EMBL" id="MFD2093170.1"/>
    </source>
</evidence>
<organism evidence="6 7">
    <name type="scientific">Blastococcus deserti</name>
    <dbReference type="NCBI Taxonomy" id="2259033"/>
    <lineage>
        <taxon>Bacteria</taxon>
        <taxon>Bacillati</taxon>
        <taxon>Actinomycetota</taxon>
        <taxon>Actinomycetes</taxon>
        <taxon>Geodermatophilales</taxon>
        <taxon>Geodermatophilaceae</taxon>
        <taxon>Blastococcus</taxon>
    </lineage>
</organism>
<name>A0ABW4XCV2_9ACTN</name>
<dbReference type="PROSITE" id="PS50043">
    <property type="entry name" value="HTH_LUXR_2"/>
    <property type="match status" value="1"/>
</dbReference>
<keyword evidence="1" id="KW-0805">Transcription regulation</keyword>
<sequence>MGEALVAAGHAAELARRVRPSAAALAESLTERELAILALLPTTKSQRELAGTLFVSPNTLKTHLRSIYRKLVAHSRDDAVLRARSLELLRPGSPGSESPVAAALGMDHQRS</sequence>
<dbReference type="InterPro" id="IPR000792">
    <property type="entry name" value="Tscrpt_reg_LuxR_C"/>
</dbReference>
<keyword evidence="2" id="KW-0238">DNA-binding</keyword>
<evidence type="ECO:0000256" key="3">
    <source>
        <dbReference type="ARBA" id="ARBA00023163"/>
    </source>
</evidence>
<dbReference type="SUPFAM" id="SSF46894">
    <property type="entry name" value="C-terminal effector domain of the bipartite response regulators"/>
    <property type="match status" value="1"/>
</dbReference>
<dbReference type="PRINTS" id="PR00038">
    <property type="entry name" value="HTHLUXR"/>
</dbReference>
<keyword evidence="7" id="KW-1185">Reference proteome</keyword>
<proteinExistence type="predicted"/>
<dbReference type="PANTHER" id="PTHR44688">
    <property type="entry name" value="DNA-BINDING TRANSCRIPTIONAL ACTIVATOR DEVR_DOSR"/>
    <property type="match status" value="1"/>
</dbReference>
<dbReference type="InterPro" id="IPR036388">
    <property type="entry name" value="WH-like_DNA-bd_sf"/>
</dbReference>
<feature type="domain" description="HTH luxR-type" evidence="5">
    <location>
        <begin position="22"/>
        <end position="87"/>
    </location>
</feature>
<evidence type="ECO:0000256" key="1">
    <source>
        <dbReference type="ARBA" id="ARBA00023015"/>
    </source>
</evidence>
<dbReference type="Pfam" id="PF00196">
    <property type="entry name" value="GerE"/>
    <property type="match status" value="1"/>
</dbReference>
<dbReference type="CDD" id="cd06170">
    <property type="entry name" value="LuxR_C_like"/>
    <property type="match status" value="1"/>
</dbReference>
<evidence type="ECO:0000259" key="5">
    <source>
        <dbReference type="PROSITE" id="PS50043"/>
    </source>
</evidence>
<evidence type="ECO:0000256" key="2">
    <source>
        <dbReference type="ARBA" id="ARBA00023125"/>
    </source>
</evidence>
<dbReference type="PANTHER" id="PTHR44688:SF16">
    <property type="entry name" value="DNA-BINDING TRANSCRIPTIONAL ACTIVATOR DEVR_DOSR"/>
    <property type="match status" value="1"/>
</dbReference>
<dbReference type="RefSeq" id="WP_376878441.1">
    <property type="nucleotide sequence ID" value="NZ_JBHUHP010000016.1"/>
</dbReference>
<keyword evidence="3" id="KW-0804">Transcription</keyword>
<protein>
    <submittedName>
        <fullName evidence="6">LuxR C-terminal-related transcriptional regulator</fullName>
    </submittedName>
</protein>
<dbReference type="EMBL" id="JBHUHP010000016">
    <property type="protein sequence ID" value="MFD2093170.1"/>
    <property type="molecule type" value="Genomic_DNA"/>
</dbReference>
<feature type="region of interest" description="Disordered" evidence="4">
    <location>
        <begin position="91"/>
        <end position="111"/>
    </location>
</feature>
<comment type="caution">
    <text evidence="6">The sequence shown here is derived from an EMBL/GenBank/DDBJ whole genome shotgun (WGS) entry which is preliminary data.</text>
</comment>
<dbReference type="SMART" id="SM00421">
    <property type="entry name" value="HTH_LUXR"/>
    <property type="match status" value="1"/>
</dbReference>
<evidence type="ECO:0000313" key="7">
    <source>
        <dbReference type="Proteomes" id="UP001597402"/>
    </source>
</evidence>
<accession>A0ABW4XCV2</accession>
<reference evidence="7" key="1">
    <citation type="journal article" date="2019" name="Int. J. Syst. Evol. Microbiol.">
        <title>The Global Catalogue of Microorganisms (GCM) 10K type strain sequencing project: providing services to taxonomists for standard genome sequencing and annotation.</title>
        <authorList>
            <consortium name="The Broad Institute Genomics Platform"/>
            <consortium name="The Broad Institute Genome Sequencing Center for Infectious Disease"/>
            <person name="Wu L."/>
            <person name="Ma J."/>
        </authorList>
    </citation>
    <scope>NUCLEOTIDE SEQUENCE [LARGE SCALE GENOMIC DNA]</scope>
    <source>
        <strain evidence="7">JCM 3338</strain>
    </source>
</reference>
<dbReference type="Gene3D" id="1.10.10.10">
    <property type="entry name" value="Winged helix-like DNA-binding domain superfamily/Winged helix DNA-binding domain"/>
    <property type="match status" value="1"/>
</dbReference>
<dbReference type="InterPro" id="IPR016032">
    <property type="entry name" value="Sig_transdc_resp-reg_C-effctor"/>
</dbReference>
<gene>
    <name evidence="6" type="ORF">ACFSHS_16515</name>
</gene>
<dbReference type="Proteomes" id="UP001597402">
    <property type="component" value="Unassembled WGS sequence"/>
</dbReference>